<dbReference type="RefSeq" id="WP_406825891.1">
    <property type="nucleotide sequence ID" value="NZ_CP157485.1"/>
</dbReference>
<protein>
    <recommendedName>
        <fullName evidence="3">Histidine kinase N-terminal 7TM region domain-containing protein</fullName>
    </recommendedName>
</protein>
<keyword evidence="1" id="KW-1133">Transmembrane helix</keyword>
<evidence type="ECO:0000256" key="1">
    <source>
        <dbReference type="SAM" id="Phobius"/>
    </source>
</evidence>
<accession>A0AAU7K7M8</accession>
<keyword evidence="1" id="KW-0472">Membrane</keyword>
<feature type="transmembrane region" description="Helical" evidence="1">
    <location>
        <begin position="157"/>
        <end position="181"/>
    </location>
</feature>
<name>A0AAU7K7M8_9SPHI</name>
<reference evidence="2" key="1">
    <citation type="submission" date="2024-05" db="EMBL/GenBank/DDBJ databases">
        <authorList>
            <person name="Kim S."/>
            <person name="Heo J."/>
            <person name="Choi H."/>
            <person name="Choi Y."/>
            <person name="Kwon S.-W."/>
            <person name="Kim Y."/>
        </authorList>
    </citation>
    <scope>NUCLEOTIDE SEQUENCE</scope>
    <source>
        <strain evidence="2">KACC 23697</strain>
    </source>
</reference>
<gene>
    <name evidence="2" type="ORF">ABEG20_02840</name>
</gene>
<dbReference type="AlphaFoldDB" id="A0AAU7K7M8"/>
<feature type="transmembrane region" description="Helical" evidence="1">
    <location>
        <begin position="93"/>
        <end position="112"/>
    </location>
</feature>
<feature type="transmembrane region" description="Helical" evidence="1">
    <location>
        <begin position="35"/>
        <end position="55"/>
    </location>
</feature>
<evidence type="ECO:0000313" key="2">
    <source>
        <dbReference type="EMBL" id="XBO48533.1"/>
    </source>
</evidence>
<feature type="transmembrane region" description="Helical" evidence="1">
    <location>
        <begin position="118"/>
        <end position="137"/>
    </location>
</feature>
<feature type="transmembrane region" description="Helical" evidence="1">
    <location>
        <begin position="67"/>
        <end position="86"/>
    </location>
</feature>
<feature type="transmembrane region" description="Helical" evidence="1">
    <location>
        <begin position="193"/>
        <end position="212"/>
    </location>
</feature>
<feature type="transmembrane region" description="Helical" evidence="1">
    <location>
        <begin position="6"/>
        <end position="28"/>
    </location>
</feature>
<evidence type="ECO:0008006" key="3">
    <source>
        <dbReference type="Google" id="ProtNLM"/>
    </source>
</evidence>
<keyword evidence="1" id="KW-0812">Transmembrane</keyword>
<proteinExistence type="predicted"/>
<dbReference type="EMBL" id="CP157485">
    <property type="protein sequence ID" value="XBO48533.1"/>
    <property type="molecule type" value="Genomic_DNA"/>
</dbReference>
<organism evidence="2">
    <name type="scientific">Pedobacter sp. KACC 23697</name>
    <dbReference type="NCBI Taxonomy" id="3149230"/>
    <lineage>
        <taxon>Bacteria</taxon>
        <taxon>Pseudomonadati</taxon>
        <taxon>Bacteroidota</taxon>
        <taxon>Sphingobacteriia</taxon>
        <taxon>Sphingobacteriales</taxon>
        <taxon>Sphingobacteriaceae</taxon>
        <taxon>Pedobacter</taxon>
    </lineage>
</organism>
<sequence>MSGFQSFLSNALLWVEGLAAIISIFSYYKNAANNFWKYFVFYLVFVFLCELFGKYGAHWITYSKAQFYNYLVIPLQFFFFYWLYAVKSLKNKGLFILLSLLYLISFIPSEFYFKGSKIIFSFNYTFGCLILMFLVLLEYYKQITSSDIINFNKNRMFYINLGVTLFYIGTLPFWTFYYLLLKYHQMWNVYYDYFLISGIVMYVLFSISFVWGKQNS</sequence>